<evidence type="ECO:0000313" key="4">
    <source>
        <dbReference type="Proteomes" id="UP001525890"/>
    </source>
</evidence>
<dbReference type="InterPro" id="IPR051396">
    <property type="entry name" value="Bact_Antivir_Def_Nuclease"/>
</dbReference>
<organism evidence="3 4">
    <name type="scientific">Laspinema palackyanum D2a</name>
    <dbReference type="NCBI Taxonomy" id="2953684"/>
    <lineage>
        <taxon>Bacteria</taxon>
        <taxon>Bacillati</taxon>
        <taxon>Cyanobacteriota</taxon>
        <taxon>Cyanophyceae</taxon>
        <taxon>Oscillatoriophycideae</taxon>
        <taxon>Oscillatoriales</taxon>
        <taxon>Laspinemataceae</taxon>
        <taxon>Laspinema</taxon>
        <taxon>Laspinema palackyanum</taxon>
    </lineage>
</organism>
<sequence length="433" mass="49252">MKVYKITAHNFKGFDERTFELSDPFTLIIGDNGKGKTAILDALAIGLSDLLSGFHEEGSFRNITNDDVRQQKYQQGETPDIQPQYPASVTWEGVFEGQDIVWTQSVTGRNRPPKDKNIENLSKQLREKADNGENIRLPLVAYYGTDRLWIPNPKKSDSPGVSASRIQGYLNCLHPDANVKKLIQWLKQETEKSLKSGQESDLFLVVKNAIYDCMKEEDWNDISYVFGEAGQGDVLAKAKDGRLLPLRMLSDGVRNVLAMVADIAYRAAMLNPHFGRDAAKKTSGIVLIDEIDLHLHPSWQRHIVEDLHRTFPEIQFIATTHSPFIVQSLRKGKLLNLEDPQETSEYYDQSIEDITENVMGVELPQKSERFLKMKAAAKEYYAVLEESQDASPERKEQLKIKLDELEMPYSDNPAYHAYLEIKREAVGMSEEQE</sequence>
<evidence type="ECO:0000259" key="1">
    <source>
        <dbReference type="Pfam" id="PF13175"/>
    </source>
</evidence>
<proteinExistence type="predicted"/>
<feature type="domain" description="Rad50/SbcC-type AAA" evidence="2">
    <location>
        <begin position="5"/>
        <end position="192"/>
    </location>
</feature>
<dbReference type="SUPFAM" id="SSF52540">
    <property type="entry name" value="P-loop containing nucleoside triphosphate hydrolases"/>
    <property type="match status" value="1"/>
</dbReference>
<dbReference type="Pfam" id="PF13175">
    <property type="entry name" value="AAA_15"/>
    <property type="match status" value="1"/>
</dbReference>
<dbReference type="InterPro" id="IPR041685">
    <property type="entry name" value="AAA_GajA/Old/RecF-like"/>
</dbReference>
<reference evidence="3 4" key="1">
    <citation type="journal article" date="2022" name="Front. Microbiol.">
        <title>High genomic differentiation and limited gene flow indicate recent cryptic speciation within the genus Laspinema (cyanobacteria).</title>
        <authorList>
            <person name="Stanojkovic A."/>
            <person name="Skoupy S."/>
            <person name="Skaloud P."/>
            <person name="Dvorak P."/>
        </authorList>
    </citation>
    <scope>NUCLEOTIDE SEQUENCE [LARGE SCALE GENOMIC DNA]</scope>
    <source>
        <strain evidence="3 4">D2a</strain>
    </source>
</reference>
<dbReference type="PANTHER" id="PTHR43581:SF2">
    <property type="entry name" value="EXCINUCLEASE ATPASE SUBUNIT"/>
    <property type="match status" value="1"/>
</dbReference>
<comment type="caution">
    <text evidence="3">The sequence shown here is derived from an EMBL/GenBank/DDBJ whole genome shotgun (WGS) entry which is preliminary data.</text>
</comment>
<keyword evidence="4" id="KW-1185">Reference proteome</keyword>
<dbReference type="Gene3D" id="3.40.50.300">
    <property type="entry name" value="P-loop containing nucleotide triphosphate hydrolases"/>
    <property type="match status" value="1"/>
</dbReference>
<evidence type="ECO:0000313" key="3">
    <source>
        <dbReference type="EMBL" id="MCT7967560.1"/>
    </source>
</evidence>
<dbReference type="Proteomes" id="UP001525890">
    <property type="component" value="Unassembled WGS sequence"/>
</dbReference>
<dbReference type="Pfam" id="PF13476">
    <property type="entry name" value="AAA_23"/>
    <property type="match status" value="1"/>
</dbReference>
<dbReference type="InterPro" id="IPR027417">
    <property type="entry name" value="P-loop_NTPase"/>
</dbReference>
<gene>
    <name evidence="3" type="ORF">NG799_14565</name>
</gene>
<name>A0ABT2MU99_9CYAN</name>
<dbReference type="PANTHER" id="PTHR43581">
    <property type="entry name" value="ATP/GTP PHOSPHATASE"/>
    <property type="match status" value="1"/>
</dbReference>
<dbReference type="EMBL" id="JAMXFF010000021">
    <property type="protein sequence ID" value="MCT7967560.1"/>
    <property type="molecule type" value="Genomic_DNA"/>
</dbReference>
<feature type="domain" description="Endonuclease GajA/Old nuclease/RecF-like AAA" evidence="1">
    <location>
        <begin position="218"/>
        <end position="326"/>
    </location>
</feature>
<dbReference type="InterPro" id="IPR038729">
    <property type="entry name" value="Rad50/SbcC_AAA"/>
</dbReference>
<dbReference type="RefSeq" id="WP_368007136.1">
    <property type="nucleotide sequence ID" value="NZ_JAMXFF010000021.1"/>
</dbReference>
<evidence type="ECO:0000259" key="2">
    <source>
        <dbReference type="Pfam" id="PF13476"/>
    </source>
</evidence>
<accession>A0ABT2MU99</accession>
<protein>
    <submittedName>
        <fullName evidence="3">AAA family ATPase</fullName>
    </submittedName>
</protein>